<dbReference type="InterPro" id="IPR024771">
    <property type="entry name" value="SUZ"/>
</dbReference>
<name>A0A6A6PVX1_9PEZI</name>
<dbReference type="OrthoDB" id="5422283at2759"/>
<organism evidence="3 4">
    <name type="scientific">Neohortaea acidophila</name>
    <dbReference type="NCBI Taxonomy" id="245834"/>
    <lineage>
        <taxon>Eukaryota</taxon>
        <taxon>Fungi</taxon>
        <taxon>Dikarya</taxon>
        <taxon>Ascomycota</taxon>
        <taxon>Pezizomycotina</taxon>
        <taxon>Dothideomycetes</taxon>
        <taxon>Dothideomycetidae</taxon>
        <taxon>Mycosphaerellales</taxon>
        <taxon>Teratosphaeriaceae</taxon>
        <taxon>Neohortaea</taxon>
    </lineage>
</organism>
<evidence type="ECO:0000313" key="4">
    <source>
        <dbReference type="Proteomes" id="UP000799767"/>
    </source>
</evidence>
<dbReference type="AlphaFoldDB" id="A0A6A6PVX1"/>
<proteinExistence type="predicted"/>
<accession>A0A6A6PVX1</accession>
<gene>
    <name evidence="3" type="ORF">BDY17DRAFT_323182</name>
</gene>
<protein>
    <recommendedName>
        <fullName evidence="2">SUZ domain-containing protein</fullName>
    </recommendedName>
</protein>
<sequence>MSKVPDAWDDDWETLADKSKDNVAPPPESAPKLSQAQRRAQHLEQQKRLWNSAENPDRFHWLEAQGAVPLKQEIKPQVQLLSRKPVIAKRGGIGGLSLEDGDSDEESRKQREAELEERQRKAKLEREEKQRKYAEARERIMGAPSPAPATPASRESSHGRDGRRARVKVNGRQESQPSSSADQSPARQTGGDKQLFDPDDMGRRLPKRETKTTPLEEQPARQPRGPENNGRGGFGFAGRGGKTTA</sequence>
<feature type="compositionally biased region" description="Gly residues" evidence="1">
    <location>
        <begin position="230"/>
        <end position="245"/>
    </location>
</feature>
<dbReference type="PROSITE" id="PS51673">
    <property type="entry name" value="SUZ"/>
    <property type="match status" value="1"/>
</dbReference>
<feature type="compositionally biased region" description="Basic and acidic residues" evidence="1">
    <location>
        <begin position="155"/>
        <end position="164"/>
    </location>
</feature>
<keyword evidence="4" id="KW-1185">Reference proteome</keyword>
<dbReference type="RefSeq" id="XP_033590887.1">
    <property type="nucleotide sequence ID" value="XM_033736964.1"/>
</dbReference>
<feature type="compositionally biased region" description="Basic and acidic residues" evidence="1">
    <location>
        <begin position="194"/>
        <end position="211"/>
    </location>
</feature>
<feature type="region of interest" description="Disordered" evidence="1">
    <location>
        <begin position="1"/>
        <end position="45"/>
    </location>
</feature>
<evidence type="ECO:0000259" key="2">
    <source>
        <dbReference type="PROSITE" id="PS51673"/>
    </source>
</evidence>
<reference evidence="3" key="1">
    <citation type="journal article" date="2020" name="Stud. Mycol.">
        <title>101 Dothideomycetes genomes: a test case for predicting lifestyles and emergence of pathogens.</title>
        <authorList>
            <person name="Haridas S."/>
            <person name="Albert R."/>
            <person name="Binder M."/>
            <person name="Bloem J."/>
            <person name="Labutti K."/>
            <person name="Salamov A."/>
            <person name="Andreopoulos B."/>
            <person name="Baker S."/>
            <person name="Barry K."/>
            <person name="Bills G."/>
            <person name="Bluhm B."/>
            <person name="Cannon C."/>
            <person name="Castanera R."/>
            <person name="Culley D."/>
            <person name="Daum C."/>
            <person name="Ezra D."/>
            <person name="Gonzalez J."/>
            <person name="Henrissat B."/>
            <person name="Kuo A."/>
            <person name="Liang C."/>
            <person name="Lipzen A."/>
            <person name="Lutzoni F."/>
            <person name="Magnuson J."/>
            <person name="Mondo S."/>
            <person name="Nolan M."/>
            <person name="Ohm R."/>
            <person name="Pangilinan J."/>
            <person name="Park H.-J."/>
            <person name="Ramirez L."/>
            <person name="Alfaro M."/>
            <person name="Sun H."/>
            <person name="Tritt A."/>
            <person name="Yoshinaga Y."/>
            <person name="Zwiers L.-H."/>
            <person name="Turgeon B."/>
            <person name="Goodwin S."/>
            <person name="Spatafora J."/>
            <person name="Crous P."/>
            <person name="Grigoriev I."/>
        </authorList>
    </citation>
    <scope>NUCLEOTIDE SEQUENCE</scope>
    <source>
        <strain evidence="3">CBS 113389</strain>
    </source>
</reference>
<feature type="compositionally biased region" description="Low complexity" evidence="1">
    <location>
        <begin position="175"/>
        <end position="186"/>
    </location>
</feature>
<dbReference type="EMBL" id="MU001634">
    <property type="protein sequence ID" value="KAF2484318.1"/>
    <property type="molecule type" value="Genomic_DNA"/>
</dbReference>
<evidence type="ECO:0000256" key="1">
    <source>
        <dbReference type="SAM" id="MobiDB-lite"/>
    </source>
</evidence>
<evidence type="ECO:0000313" key="3">
    <source>
        <dbReference type="EMBL" id="KAF2484318.1"/>
    </source>
</evidence>
<dbReference type="GeneID" id="54477966"/>
<dbReference type="Proteomes" id="UP000799767">
    <property type="component" value="Unassembled WGS sequence"/>
</dbReference>
<feature type="region of interest" description="Disordered" evidence="1">
    <location>
        <begin position="78"/>
        <end position="245"/>
    </location>
</feature>
<feature type="domain" description="SUZ" evidence="2">
    <location>
        <begin position="64"/>
        <end position="145"/>
    </location>
</feature>
<feature type="compositionally biased region" description="Basic and acidic residues" evidence="1">
    <location>
        <begin position="106"/>
        <end position="140"/>
    </location>
</feature>